<evidence type="ECO:0000313" key="7">
    <source>
        <dbReference type="EMBL" id="CAE7496788.1"/>
    </source>
</evidence>
<keyword evidence="8" id="KW-1185">Reference proteome</keyword>
<dbReference type="Gene3D" id="2.60.40.380">
    <property type="entry name" value="Purple acid phosphatase-like, N-terminal"/>
    <property type="match status" value="1"/>
</dbReference>
<name>A0A812SUW6_9DINO</name>
<protein>
    <recommendedName>
        <fullName evidence="4">Purple acid phosphatase</fullName>
        <ecNumber evidence="4">3.1.3.2</ecNumber>
    </recommendedName>
</protein>
<dbReference type="AlphaFoldDB" id="A0A812SUW6"/>
<dbReference type="InterPro" id="IPR029052">
    <property type="entry name" value="Metallo-depent_PP-like"/>
</dbReference>
<dbReference type="Pfam" id="PF00149">
    <property type="entry name" value="Metallophos"/>
    <property type="match status" value="1"/>
</dbReference>
<dbReference type="PANTHER" id="PTHR22953:SF153">
    <property type="entry name" value="PURPLE ACID PHOSPHATASE"/>
    <property type="match status" value="1"/>
</dbReference>
<dbReference type="GO" id="GO:0003993">
    <property type="term" value="F:acid phosphatase activity"/>
    <property type="evidence" value="ECO:0007669"/>
    <property type="project" value="UniProtKB-EC"/>
</dbReference>
<evidence type="ECO:0000256" key="4">
    <source>
        <dbReference type="RuleBase" id="RU361203"/>
    </source>
</evidence>
<dbReference type="Proteomes" id="UP000604046">
    <property type="component" value="Unassembled WGS sequence"/>
</dbReference>
<comment type="caution">
    <text evidence="7">The sequence shown here is derived from an EMBL/GenBank/DDBJ whole genome shotgun (WGS) entry which is preliminary data.</text>
</comment>
<feature type="non-terminal residue" evidence="7">
    <location>
        <position position="434"/>
    </location>
</feature>
<reference evidence="7" key="1">
    <citation type="submission" date="2021-02" db="EMBL/GenBank/DDBJ databases">
        <authorList>
            <person name="Dougan E. K."/>
            <person name="Rhodes N."/>
            <person name="Thang M."/>
            <person name="Chan C."/>
        </authorList>
    </citation>
    <scope>NUCLEOTIDE SEQUENCE</scope>
</reference>
<dbReference type="SUPFAM" id="SSF56300">
    <property type="entry name" value="Metallo-dependent phosphatases"/>
    <property type="match status" value="1"/>
</dbReference>
<sequence length="434" mass="48567">FLLCSGLSYVLCQLEADDECREGACALHALQTRSLVRSEARSDEPSDEVKTSPYVRPKNHLDLHPNKFPISSSCKKPPCSGQIHLQLGGPGEMVVSFVSQPESDTKSRVRFGKGDLDVMDQEAIGQAEVYSQLIYWRADLWNPPLKGGYGLPQDIVAKDMSTTSWASDERTGWKYPGTWKEVGTQQVESDHLGWYKNPGERYDSPAIHTVVLADLQPGQTYKYQVENDDRIFEFTMPAEEAKYPYHVGLVGDVGQTPVSNSSMHLLSGLNPEVVLMTGDLAYADGYYPRWDSFGIMFETLAAKIPVMSCVGNHEYGEGESFKSYNARYPMPHAQSGSMDNTYWSRDIGPMHVIALNTYSQTKPGSYQYKWLEKDLKSFSRKKTPWLVVIMHAPWYNSNLGHYGEAKVTHGDAPECFSLLVVLCSQALGVGLHKH</sequence>
<gene>
    <name evidence="7" type="primary">PAP21</name>
    <name evidence="7" type="ORF">SNAT2548_LOCUS27828</name>
</gene>
<evidence type="ECO:0000256" key="3">
    <source>
        <dbReference type="ARBA" id="ARBA00023180"/>
    </source>
</evidence>
<evidence type="ECO:0000256" key="5">
    <source>
        <dbReference type="SAM" id="MobiDB-lite"/>
    </source>
</evidence>
<dbReference type="InterPro" id="IPR039331">
    <property type="entry name" value="PAPs-like"/>
</dbReference>
<proteinExistence type="inferred from homology"/>
<dbReference type="Gene3D" id="3.60.21.10">
    <property type="match status" value="1"/>
</dbReference>
<evidence type="ECO:0000313" key="8">
    <source>
        <dbReference type="Proteomes" id="UP000604046"/>
    </source>
</evidence>
<organism evidence="7 8">
    <name type="scientific">Symbiodinium natans</name>
    <dbReference type="NCBI Taxonomy" id="878477"/>
    <lineage>
        <taxon>Eukaryota</taxon>
        <taxon>Sar</taxon>
        <taxon>Alveolata</taxon>
        <taxon>Dinophyceae</taxon>
        <taxon>Suessiales</taxon>
        <taxon>Symbiodiniaceae</taxon>
        <taxon>Symbiodinium</taxon>
    </lineage>
</organism>
<dbReference type="CDD" id="cd00839">
    <property type="entry name" value="MPP_PAPs"/>
    <property type="match status" value="1"/>
</dbReference>
<comment type="similarity">
    <text evidence="4">Belongs to the metallophosphoesterase superfamily. Purple acid phosphatase family.</text>
</comment>
<dbReference type="OrthoDB" id="411061at2759"/>
<dbReference type="PANTHER" id="PTHR22953">
    <property type="entry name" value="ACID PHOSPHATASE RELATED"/>
    <property type="match status" value="1"/>
</dbReference>
<dbReference type="EC" id="3.1.3.2" evidence="4"/>
<evidence type="ECO:0000259" key="6">
    <source>
        <dbReference type="Pfam" id="PF00149"/>
    </source>
</evidence>
<feature type="region of interest" description="Disordered" evidence="5">
    <location>
        <begin position="36"/>
        <end position="56"/>
    </location>
</feature>
<feature type="compositionally biased region" description="Basic and acidic residues" evidence="5">
    <location>
        <begin position="36"/>
        <end position="50"/>
    </location>
</feature>
<dbReference type="EMBL" id="CAJNDS010002491">
    <property type="protein sequence ID" value="CAE7496788.1"/>
    <property type="molecule type" value="Genomic_DNA"/>
</dbReference>
<keyword evidence="1" id="KW-0732">Signal</keyword>
<evidence type="ECO:0000256" key="2">
    <source>
        <dbReference type="ARBA" id="ARBA00022801"/>
    </source>
</evidence>
<keyword evidence="3" id="KW-0325">Glycoprotein</keyword>
<feature type="domain" description="Calcineurin-like phosphoesterase" evidence="6">
    <location>
        <begin position="248"/>
        <end position="404"/>
    </location>
</feature>
<dbReference type="InterPro" id="IPR041792">
    <property type="entry name" value="MPP_PAP"/>
</dbReference>
<comment type="catalytic activity">
    <reaction evidence="4">
        <text>a phosphate monoester + H2O = an alcohol + phosphate</text>
        <dbReference type="Rhea" id="RHEA:15017"/>
        <dbReference type="ChEBI" id="CHEBI:15377"/>
        <dbReference type="ChEBI" id="CHEBI:30879"/>
        <dbReference type="ChEBI" id="CHEBI:43474"/>
        <dbReference type="ChEBI" id="CHEBI:67140"/>
        <dbReference type="EC" id="3.1.3.2"/>
    </reaction>
</comment>
<dbReference type="InterPro" id="IPR004843">
    <property type="entry name" value="Calcineurin-like_PHP"/>
</dbReference>
<dbReference type="InterPro" id="IPR008963">
    <property type="entry name" value="Purple_acid_Pase-like_N"/>
</dbReference>
<dbReference type="GO" id="GO:0046872">
    <property type="term" value="F:metal ion binding"/>
    <property type="evidence" value="ECO:0007669"/>
    <property type="project" value="InterPro"/>
</dbReference>
<keyword evidence="2 4" id="KW-0378">Hydrolase</keyword>
<accession>A0A812SUW6</accession>
<dbReference type="SUPFAM" id="SSF49363">
    <property type="entry name" value="Purple acid phosphatase, N-terminal domain"/>
    <property type="match status" value="2"/>
</dbReference>
<evidence type="ECO:0000256" key="1">
    <source>
        <dbReference type="ARBA" id="ARBA00022729"/>
    </source>
</evidence>